<dbReference type="Proteomes" id="UP000663828">
    <property type="component" value="Unassembled WGS sequence"/>
</dbReference>
<dbReference type="SUPFAM" id="SSF50978">
    <property type="entry name" value="WD40 repeat-like"/>
    <property type="match status" value="1"/>
</dbReference>
<evidence type="ECO:0000313" key="6">
    <source>
        <dbReference type="Proteomes" id="UP000663828"/>
    </source>
</evidence>
<keyword evidence="6" id="KW-1185">Reference proteome</keyword>
<comment type="caution">
    <text evidence="5">The sequence shown here is derived from an EMBL/GenBank/DDBJ whole genome shotgun (WGS) entry which is preliminary data.</text>
</comment>
<reference evidence="5" key="1">
    <citation type="submission" date="2021-02" db="EMBL/GenBank/DDBJ databases">
        <authorList>
            <person name="Nowell W R."/>
        </authorList>
    </citation>
    <scope>NUCLEOTIDE SEQUENCE</scope>
</reference>
<dbReference type="InterPro" id="IPR015943">
    <property type="entry name" value="WD40/YVTN_repeat-like_dom_sf"/>
</dbReference>
<feature type="non-terminal residue" evidence="5">
    <location>
        <position position="1"/>
    </location>
</feature>
<dbReference type="AlphaFoldDB" id="A0A814A5D9"/>
<sequence>RNTAIQMGCWTAVDDYLLITSILHLCDLERVHERVKFSMPFTLENIQDRWRCLLYDSSISNMIIKKIQQLSMSQIANLHVPLSEEEERLVASIPSHTIPVALDDELDRCLSKYSKHFWSNRTIDELRECWFHLRQQGRLNDQSNAFDSKRVETIQESRAANKLSELLVPVEFELLTRNNEEFLDKTDFPHALLQVNDRLYCMYSEQLTFGTSFPNEKFDISVDNSTTIHIKGFILRKSGVFYIVNNGDNPFRVNDALLNPNEASPLGTRAIINNMTEKRALSPSPLPTFVLRSFSSGVCCVKYDFANSLRLYTGEQQGSVHLYDLRTRVPILSLTNAHTSTVLSLSQLSEDNQLITSGKDGFIKIWNANGQCQWDYQTYHCSFSNCDNISPNLIVTPIGSDDSLVGALDCRCADPVIKKFQPISTGIKNGMVMKLRVFDNRWLFVAYENGSVKVFDIVSTKQIDSYQVTSDHEPITALDVVCNTCLCGTTKSDLISLDFASLKLEKTSTFRQVELPNAGTSSLRCRPNDGKLIAVAGWDCRLRLFRRETGKQLAMLDHHRQQINSIDFDFHTKQMACASEDRTVSIWDIYNNKT</sequence>
<dbReference type="InterPro" id="IPR036322">
    <property type="entry name" value="WD40_repeat_dom_sf"/>
</dbReference>
<accession>A0A814A5D9</accession>
<dbReference type="PROSITE" id="PS50294">
    <property type="entry name" value="WD_REPEATS_REGION"/>
    <property type="match status" value="2"/>
</dbReference>
<keyword evidence="1 3" id="KW-0853">WD repeat</keyword>
<dbReference type="Pfam" id="PF00400">
    <property type="entry name" value="WD40"/>
    <property type="match status" value="2"/>
</dbReference>
<keyword evidence="2" id="KW-0677">Repeat</keyword>
<evidence type="ECO:0000259" key="4">
    <source>
        <dbReference type="Pfam" id="PF13325"/>
    </source>
</evidence>
<evidence type="ECO:0000256" key="2">
    <source>
        <dbReference type="ARBA" id="ARBA00022737"/>
    </source>
</evidence>
<dbReference type="Gene3D" id="2.130.10.10">
    <property type="entry name" value="YVTN repeat-like/Quinoprotein amine dehydrogenase"/>
    <property type="match status" value="2"/>
</dbReference>
<dbReference type="Pfam" id="PF13325">
    <property type="entry name" value="MCRS_N"/>
    <property type="match status" value="1"/>
</dbReference>
<organism evidence="5 6">
    <name type="scientific">Adineta ricciae</name>
    <name type="common">Rotifer</name>
    <dbReference type="NCBI Taxonomy" id="249248"/>
    <lineage>
        <taxon>Eukaryota</taxon>
        <taxon>Metazoa</taxon>
        <taxon>Spiralia</taxon>
        <taxon>Gnathifera</taxon>
        <taxon>Rotifera</taxon>
        <taxon>Eurotatoria</taxon>
        <taxon>Bdelloidea</taxon>
        <taxon>Adinetida</taxon>
        <taxon>Adinetidae</taxon>
        <taxon>Adineta</taxon>
    </lineage>
</organism>
<evidence type="ECO:0000256" key="3">
    <source>
        <dbReference type="PROSITE-ProRule" id="PRU00221"/>
    </source>
</evidence>
<dbReference type="EMBL" id="CAJNOR010000423">
    <property type="protein sequence ID" value="CAF0909808.1"/>
    <property type="molecule type" value="Genomic_DNA"/>
</dbReference>
<dbReference type="InterPro" id="IPR025999">
    <property type="entry name" value="MCRS_N"/>
</dbReference>
<dbReference type="InterPro" id="IPR001680">
    <property type="entry name" value="WD40_rpt"/>
</dbReference>
<dbReference type="PANTHER" id="PTHR19854:SF1">
    <property type="entry name" value="GUANINE NUCLEOTIDE-BINDING PROTEIN SUBUNIT BETA-LIKE PROTEIN 1"/>
    <property type="match status" value="1"/>
</dbReference>
<feature type="domain" description="Microspherule protein N-terminal" evidence="4">
    <location>
        <begin position="10"/>
        <end position="153"/>
    </location>
</feature>
<feature type="repeat" description="WD" evidence="3">
    <location>
        <begin position="335"/>
        <end position="367"/>
    </location>
</feature>
<name>A0A814A5D9_ADIRI</name>
<dbReference type="SMART" id="SM00320">
    <property type="entry name" value="WD40"/>
    <property type="match status" value="5"/>
</dbReference>
<dbReference type="PROSITE" id="PS50082">
    <property type="entry name" value="WD_REPEATS_2"/>
    <property type="match status" value="2"/>
</dbReference>
<protein>
    <recommendedName>
        <fullName evidence="4">Microspherule protein N-terminal domain-containing protein</fullName>
    </recommendedName>
</protein>
<gene>
    <name evidence="5" type="ORF">XAT740_LOCUS8473</name>
</gene>
<evidence type="ECO:0000313" key="5">
    <source>
        <dbReference type="EMBL" id="CAF0909808.1"/>
    </source>
</evidence>
<feature type="repeat" description="WD" evidence="3">
    <location>
        <begin position="556"/>
        <end position="594"/>
    </location>
</feature>
<evidence type="ECO:0000256" key="1">
    <source>
        <dbReference type="ARBA" id="ARBA00022574"/>
    </source>
</evidence>
<proteinExistence type="predicted"/>
<dbReference type="PANTHER" id="PTHR19854">
    <property type="entry name" value="TRANSDUCIN BETA-LIKE 3"/>
    <property type="match status" value="1"/>
</dbReference>